<comment type="caution">
    <text evidence="2">The sequence shown here is derived from an EMBL/GenBank/DDBJ whole genome shotgun (WGS) entry which is preliminary data.</text>
</comment>
<reference evidence="2 3" key="1">
    <citation type="submission" date="2019-11" db="EMBL/GenBank/DDBJ databases">
        <title>Whole genome sequence of Oryza granulata.</title>
        <authorList>
            <person name="Li W."/>
        </authorList>
    </citation>
    <scope>NUCLEOTIDE SEQUENCE [LARGE SCALE GENOMIC DNA]</scope>
    <source>
        <strain evidence="3">cv. Menghai</strain>
        <tissue evidence="2">Leaf</tissue>
    </source>
</reference>
<evidence type="ECO:0000256" key="1">
    <source>
        <dbReference type="SAM" id="MobiDB-lite"/>
    </source>
</evidence>
<sequence length="90" mass="9704">MTGKCEEETREKQAEQCADDETIPSDRSASGVVQGFEGKRRALVQLFGLSLFRPEMEGFHSLGRGCPYGGNLGVPEHPPPAAAPGPRCPY</sequence>
<dbReference type="Proteomes" id="UP000479710">
    <property type="component" value="Unassembled WGS sequence"/>
</dbReference>
<name>A0A6G1CMQ9_9ORYZ</name>
<evidence type="ECO:0000313" key="3">
    <source>
        <dbReference type="Proteomes" id="UP000479710"/>
    </source>
</evidence>
<evidence type="ECO:0000313" key="2">
    <source>
        <dbReference type="EMBL" id="KAF0901429.1"/>
    </source>
</evidence>
<feature type="compositionally biased region" description="Basic and acidic residues" evidence="1">
    <location>
        <begin position="1"/>
        <end position="14"/>
    </location>
</feature>
<proteinExistence type="predicted"/>
<dbReference type="AlphaFoldDB" id="A0A6G1CMQ9"/>
<feature type="region of interest" description="Disordered" evidence="1">
    <location>
        <begin position="1"/>
        <end position="32"/>
    </location>
</feature>
<keyword evidence="3" id="KW-1185">Reference proteome</keyword>
<protein>
    <submittedName>
        <fullName evidence="2">Uncharacterized protein</fullName>
    </submittedName>
</protein>
<dbReference type="EMBL" id="SPHZ02000008">
    <property type="protein sequence ID" value="KAF0901429.1"/>
    <property type="molecule type" value="Genomic_DNA"/>
</dbReference>
<accession>A0A6G1CMQ9</accession>
<gene>
    <name evidence="2" type="ORF">E2562_000310</name>
</gene>
<organism evidence="2 3">
    <name type="scientific">Oryza meyeriana var. granulata</name>
    <dbReference type="NCBI Taxonomy" id="110450"/>
    <lineage>
        <taxon>Eukaryota</taxon>
        <taxon>Viridiplantae</taxon>
        <taxon>Streptophyta</taxon>
        <taxon>Embryophyta</taxon>
        <taxon>Tracheophyta</taxon>
        <taxon>Spermatophyta</taxon>
        <taxon>Magnoliopsida</taxon>
        <taxon>Liliopsida</taxon>
        <taxon>Poales</taxon>
        <taxon>Poaceae</taxon>
        <taxon>BOP clade</taxon>
        <taxon>Oryzoideae</taxon>
        <taxon>Oryzeae</taxon>
        <taxon>Oryzinae</taxon>
        <taxon>Oryza</taxon>
        <taxon>Oryza meyeriana</taxon>
    </lineage>
</organism>